<name>A0ACC2MQW4_PERAE</name>
<evidence type="ECO:0000313" key="2">
    <source>
        <dbReference type="Proteomes" id="UP001234297"/>
    </source>
</evidence>
<gene>
    <name evidence="1" type="ORF">MRB53_001046</name>
</gene>
<reference evidence="1 2" key="1">
    <citation type="journal article" date="2022" name="Hortic Res">
        <title>A haplotype resolved chromosomal level avocado genome allows analysis of novel avocado genes.</title>
        <authorList>
            <person name="Nath O."/>
            <person name="Fletcher S.J."/>
            <person name="Hayward A."/>
            <person name="Shaw L.M."/>
            <person name="Masouleh A.K."/>
            <person name="Furtado A."/>
            <person name="Henry R.J."/>
            <person name="Mitter N."/>
        </authorList>
    </citation>
    <scope>NUCLEOTIDE SEQUENCE [LARGE SCALE GENOMIC DNA]</scope>
    <source>
        <strain evidence="2">cv. Hass</strain>
    </source>
</reference>
<dbReference type="Proteomes" id="UP001234297">
    <property type="component" value="Chromosome 1"/>
</dbReference>
<proteinExistence type="predicted"/>
<keyword evidence="2" id="KW-1185">Reference proteome</keyword>
<comment type="caution">
    <text evidence="1">The sequence shown here is derived from an EMBL/GenBank/DDBJ whole genome shotgun (WGS) entry which is preliminary data.</text>
</comment>
<protein>
    <submittedName>
        <fullName evidence="1">Uncharacterized protein</fullName>
    </submittedName>
</protein>
<organism evidence="1 2">
    <name type="scientific">Persea americana</name>
    <name type="common">Avocado</name>
    <dbReference type="NCBI Taxonomy" id="3435"/>
    <lineage>
        <taxon>Eukaryota</taxon>
        <taxon>Viridiplantae</taxon>
        <taxon>Streptophyta</taxon>
        <taxon>Embryophyta</taxon>
        <taxon>Tracheophyta</taxon>
        <taxon>Spermatophyta</taxon>
        <taxon>Magnoliopsida</taxon>
        <taxon>Magnoliidae</taxon>
        <taxon>Laurales</taxon>
        <taxon>Lauraceae</taxon>
        <taxon>Persea</taxon>
    </lineage>
</organism>
<evidence type="ECO:0000313" key="1">
    <source>
        <dbReference type="EMBL" id="KAJ8648023.1"/>
    </source>
</evidence>
<sequence length="399" mass="45133">MEDEVEELSVVEEEYKVWKKNTPFLYDLVISRALEWPSLTVQWLPTVQSSPSFSVHKLIMGTQTNEGAPNFLMLADAYLPLPGTAESEPSALPKVQITQRICHDGEVNRARYMPQNPSLIATKTNSSEVFIFDCSKYAVESESGSCNPDIHLKGHTDEGYGLSWSPLKEGYLLSGSNDRKVCLWDIHAMPQEKVLEAKNIFEVHENVVGDVSWHFMNVDLFGSVGDDRHLMIWDLRSSTSDKPVQSVIAHENEVNGVSFSPFNEWILATASSDKTINLFDLRKLPMALHTFSSHTDEVYQVEWSPKHETVFASCGADRRVMVWDLNRIGDEQTAEDAEDGPPELLFVHGGHTAKVWDFSWNQNEPWVISSVAEDNILQVWQMAESIYRDDLDMPTDAQP</sequence>
<accession>A0ACC2MQW4</accession>
<dbReference type="EMBL" id="CM056809">
    <property type="protein sequence ID" value="KAJ8648023.1"/>
    <property type="molecule type" value="Genomic_DNA"/>
</dbReference>